<dbReference type="STRING" id="1184151.AW736_02255"/>
<evidence type="ECO:0000313" key="2">
    <source>
        <dbReference type="Proteomes" id="UP000078486"/>
    </source>
</evidence>
<dbReference type="AlphaFoldDB" id="A0A178IP53"/>
<evidence type="ECO:0000313" key="1">
    <source>
        <dbReference type="EMBL" id="OAM91643.1"/>
    </source>
</evidence>
<organism evidence="1 2">
    <name type="scientific">Termitidicoccus mucosus</name>
    <dbReference type="NCBI Taxonomy" id="1184151"/>
    <lineage>
        <taxon>Bacteria</taxon>
        <taxon>Pseudomonadati</taxon>
        <taxon>Verrucomicrobiota</taxon>
        <taxon>Opitutia</taxon>
        <taxon>Opitutales</taxon>
        <taxon>Opitutaceae</taxon>
        <taxon>Termitidicoccus</taxon>
    </lineage>
</organism>
<proteinExistence type="predicted"/>
<sequence>MTTFEHGLNADQWAEKLEKISLYLEHPASLCIIGSAVGMFAQQIRTSIDLDIWNNGSSFFYSDLKQAVEKAGLLFNPKEEMEPGRPYIQIVQPDIVQIGPYDETITVLRETGLTIIRPPIENIIASKLTRASPRDLEDIMYLKNHFGISNEQIKAVINKFPPGITKEQTLENIVYLDVLPERPEPKKPDIGPETER</sequence>
<reference evidence="1 2" key="1">
    <citation type="submission" date="2016-01" db="EMBL/GenBank/DDBJ databases">
        <title>High potential of lignocellulose degradation of a new Verrucomicrobia species.</title>
        <authorList>
            <person name="Wang Y."/>
            <person name="Shi Y."/>
            <person name="Qiu Z."/>
            <person name="Liu S."/>
            <person name="Yang H."/>
        </authorList>
    </citation>
    <scope>NUCLEOTIDE SEQUENCE [LARGE SCALE GENOMIC DNA]</scope>
    <source>
        <strain evidence="1 2">TSB47</strain>
    </source>
</reference>
<protein>
    <submittedName>
        <fullName evidence="1">Uncharacterized protein</fullName>
    </submittedName>
</protein>
<dbReference type="OrthoDB" id="2988567at2"/>
<dbReference type="RefSeq" id="WP_068768659.1">
    <property type="nucleotide sequence ID" value="NZ_CP109796.1"/>
</dbReference>
<name>A0A178IP53_9BACT</name>
<keyword evidence="2" id="KW-1185">Reference proteome</keyword>
<accession>A0A178IP53</accession>
<comment type="caution">
    <text evidence="1">The sequence shown here is derived from an EMBL/GenBank/DDBJ whole genome shotgun (WGS) entry which is preliminary data.</text>
</comment>
<dbReference type="Proteomes" id="UP000078486">
    <property type="component" value="Unassembled WGS sequence"/>
</dbReference>
<dbReference type="EMBL" id="LRRQ01000018">
    <property type="protein sequence ID" value="OAM91643.1"/>
    <property type="molecule type" value="Genomic_DNA"/>
</dbReference>
<gene>
    <name evidence="1" type="ORF">AW736_02255</name>
</gene>